<dbReference type="PANTHER" id="PTHR11644">
    <property type="entry name" value="CYTIDINE DEAMINASE"/>
    <property type="match status" value="1"/>
</dbReference>
<dbReference type="Proteomes" id="UP000177626">
    <property type="component" value="Unassembled WGS sequence"/>
</dbReference>
<proteinExistence type="inferred from homology"/>
<dbReference type="Pfam" id="PF00383">
    <property type="entry name" value="dCMP_cyt_deam_1"/>
    <property type="match status" value="1"/>
</dbReference>
<evidence type="ECO:0000313" key="3">
    <source>
        <dbReference type="EMBL" id="OGY94628.1"/>
    </source>
</evidence>
<evidence type="ECO:0000259" key="2">
    <source>
        <dbReference type="PROSITE" id="PS51747"/>
    </source>
</evidence>
<organism evidence="3 4">
    <name type="scientific">Candidatus Komeilibacteria bacterium RIFOXYC1_FULL_37_11</name>
    <dbReference type="NCBI Taxonomy" id="1798555"/>
    <lineage>
        <taxon>Bacteria</taxon>
        <taxon>Candidatus Komeiliibacteriota</taxon>
    </lineage>
</organism>
<dbReference type="GO" id="GO:0072527">
    <property type="term" value="P:pyrimidine-containing compound metabolic process"/>
    <property type="evidence" value="ECO:0007669"/>
    <property type="project" value="UniProtKB-ARBA"/>
</dbReference>
<gene>
    <name evidence="3" type="ORF">A2406_02265</name>
</gene>
<dbReference type="EMBL" id="MHKQ01000005">
    <property type="protein sequence ID" value="OGY94628.1"/>
    <property type="molecule type" value="Genomic_DNA"/>
</dbReference>
<feature type="domain" description="CMP/dCMP-type deaminase" evidence="2">
    <location>
        <begin position="1"/>
        <end position="122"/>
    </location>
</feature>
<dbReference type="GO" id="GO:0004126">
    <property type="term" value="F:cytidine deaminase activity"/>
    <property type="evidence" value="ECO:0007669"/>
    <property type="project" value="UniProtKB-ARBA"/>
</dbReference>
<comment type="caution">
    <text evidence="3">The sequence shown here is derived from an EMBL/GenBank/DDBJ whole genome shotgun (WGS) entry which is preliminary data.</text>
</comment>
<dbReference type="PANTHER" id="PTHR11644:SF2">
    <property type="entry name" value="CYTIDINE DEAMINASE"/>
    <property type="match status" value="1"/>
</dbReference>
<dbReference type="InterPro" id="IPR016193">
    <property type="entry name" value="Cytidine_deaminase-like"/>
</dbReference>
<name>A0A1G2BZP9_9BACT</name>
<dbReference type="AlphaFoldDB" id="A0A1G2BZP9"/>
<accession>A0A1G2BZP9</accession>
<dbReference type="GO" id="GO:0055086">
    <property type="term" value="P:nucleobase-containing small molecule metabolic process"/>
    <property type="evidence" value="ECO:0007669"/>
    <property type="project" value="UniProtKB-ARBA"/>
</dbReference>
<dbReference type="InterPro" id="IPR050202">
    <property type="entry name" value="Cyt/Deoxycyt_deaminase"/>
</dbReference>
<dbReference type="CDD" id="cd01283">
    <property type="entry name" value="cytidine_deaminase"/>
    <property type="match status" value="1"/>
</dbReference>
<evidence type="ECO:0000313" key="4">
    <source>
        <dbReference type="Proteomes" id="UP000177626"/>
    </source>
</evidence>
<reference evidence="3 4" key="1">
    <citation type="journal article" date="2016" name="Nat. Commun.">
        <title>Thousands of microbial genomes shed light on interconnected biogeochemical processes in an aquifer system.</title>
        <authorList>
            <person name="Anantharaman K."/>
            <person name="Brown C.T."/>
            <person name="Hug L.A."/>
            <person name="Sharon I."/>
            <person name="Castelle C.J."/>
            <person name="Probst A.J."/>
            <person name="Thomas B.C."/>
            <person name="Singh A."/>
            <person name="Wilkins M.J."/>
            <person name="Karaoz U."/>
            <person name="Brodie E.L."/>
            <person name="Williams K.H."/>
            <person name="Hubbard S.S."/>
            <person name="Banfield J.F."/>
        </authorList>
    </citation>
    <scope>NUCLEOTIDE SEQUENCE [LARGE SCALE GENOMIC DNA]</scope>
</reference>
<dbReference type="Gene3D" id="3.40.140.10">
    <property type="entry name" value="Cytidine Deaminase, domain 2"/>
    <property type="match status" value="1"/>
</dbReference>
<dbReference type="GO" id="GO:0008270">
    <property type="term" value="F:zinc ion binding"/>
    <property type="evidence" value="ECO:0007669"/>
    <property type="project" value="TreeGrafter"/>
</dbReference>
<dbReference type="PROSITE" id="PS51747">
    <property type="entry name" value="CYT_DCMP_DEAMINASES_2"/>
    <property type="match status" value="1"/>
</dbReference>
<dbReference type="SUPFAM" id="SSF53927">
    <property type="entry name" value="Cytidine deaminase-like"/>
    <property type="match status" value="1"/>
</dbReference>
<dbReference type="GO" id="GO:0005829">
    <property type="term" value="C:cytosol"/>
    <property type="evidence" value="ECO:0007669"/>
    <property type="project" value="TreeGrafter"/>
</dbReference>
<comment type="similarity">
    <text evidence="1">Belongs to the cytidine and deoxycytidylate deaminase family.</text>
</comment>
<protein>
    <recommendedName>
        <fullName evidence="2">CMP/dCMP-type deaminase domain-containing protein</fullName>
    </recommendedName>
</protein>
<evidence type="ECO:0000256" key="1">
    <source>
        <dbReference type="ARBA" id="ARBA00006576"/>
    </source>
</evidence>
<dbReference type="InterPro" id="IPR002125">
    <property type="entry name" value="CMP_dCMP_dom"/>
</dbReference>
<sequence length="122" mass="13603">MLNLIKEAQNIIEQHYVKGKHSVGAAIRTKSGKIYTGISINSQKVDLCSEWLAVGQALLAGDREIEMIVAVKRHEDGTFEIYPPCGLCRELYVTYCPEAQIILSEIKTSKAIDLLPSAWKKI</sequence>